<keyword evidence="2" id="KW-1185">Reference proteome</keyword>
<sequence length="91" mass="10190">MFKSVTTVEQYIEHLTSKGFTLGEDALGFISFGQHYTSASDELVNVAVEITLKAQKEFDGSFFVSLLEIFSEKKVITRKAAIELAQLRNII</sequence>
<protein>
    <submittedName>
        <fullName evidence="1">Uncharacterized protein</fullName>
    </submittedName>
</protein>
<dbReference type="InterPro" id="IPR046126">
    <property type="entry name" value="DUF6123"/>
</dbReference>
<dbReference type="STRING" id="930152.SAMN05216565_103526"/>
<proteinExistence type="predicted"/>
<organism evidence="1 2">
    <name type="scientific">Litchfieldia salsa</name>
    <dbReference type="NCBI Taxonomy" id="930152"/>
    <lineage>
        <taxon>Bacteria</taxon>
        <taxon>Bacillati</taxon>
        <taxon>Bacillota</taxon>
        <taxon>Bacilli</taxon>
        <taxon>Bacillales</taxon>
        <taxon>Bacillaceae</taxon>
        <taxon>Litchfieldia</taxon>
    </lineage>
</organism>
<reference evidence="2" key="1">
    <citation type="submission" date="2016-10" db="EMBL/GenBank/DDBJ databases">
        <authorList>
            <person name="Varghese N."/>
            <person name="Submissions S."/>
        </authorList>
    </citation>
    <scope>NUCLEOTIDE SEQUENCE [LARGE SCALE GENOMIC DNA]</scope>
    <source>
        <strain evidence="2">IBRC-M10078</strain>
    </source>
</reference>
<evidence type="ECO:0000313" key="2">
    <source>
        <dbReference type="Proteomes" id="UP000199159"/>
    </source>
</evidence>
<gene>
    <name evidence="1" type="ORF">SAMN05216565_103526</name>
</gene>
<dbReference type="AlphaFoldDB" id="A0A1H0THJ0"/>
<dbReference type="Proteomes" id="UP000199159">
    <property type="component" value="Unassembled WGS sequence"/>
</dbReference>
<accession>A0A1H0THJ0</accession>
<evidence type="ECO:0000313" key="1">
    <source>
        <dbReference type="EMBL" id="SDP53434.1"/>
    </source>
</evidence>
<dbReference type="EMBL" id="FNJU01000003">
    <property type="protein sequence ID" value="SDP53434.1"/>
    <property type="molecule type" value="Genomic_DNA"/>
</dbReference>
<dbReference type="Pfam" id="PF19618">
    <property type="entry name" value="DUF6123"/>
    <property type="match status" value="1"/>
</dbReference>
<name>A0A1H0THJ0_9BACI</name>